<protein>
    <submittedName>
        <fullName evidence="1">Trehalose synthase</fullName>
        <ecNumber evidence="1">5.4.99.16</ecNumber>
    </submittedName>
</protein>
<accession>A0A6J4UB59</accession>
<keyword evidence="1" id="KW-0413">Isomerase</keyword>
<name>A0A6J4UB59_9BACT</name>
<proteinExistence type="predicted"/>
<organism evidence="1">
    <name type="scientific">uncultured Thermomicrobiales bacterium</name>
    <dbReference type="NCBI Taxonomy" id="1645740"/>
    <lineage>
        <taxon>Bacteria</taxon>
        <taxon>Pseudomonadati</taxon>
        <taxon>Thermomicrobiota</taxon>
        <taxon>Thermomicrobia</taxon>
        <taxon>Thermomicrobiales</taxon>
        <taxon>environmental samples</taxon>
    </lineage>
</organism>
<sequence>NDRPTALFPDPWTARLLLVPARTAWRGGPPL</sequence>
<dbReference type="AlphaFoldDB" id="A0A6J4UB59"/>
<gene>
    <name evidence="1" type="ORF">AVDCRST_MAG19-427</name>
</gene>
<feature type="non-terminal residue" evidence="1">
    <location>
        <position position="1"/>
    </location>
</feature>
<reference evidence="1" key="1">
    <citation type="submission" date="2020-02" db="EMBL/GenBank/DDBJ databases">
        <authorList>
            <person name="Meier V. D."/>
        </authorList>
    </citation>
    <scope>NUCLEOTIDE SEQUENCE</scope>
    <source>
        <strain evidence="1">AVDCRST_MAG19</strain>
    </source>
</reference>
<feature type="non-terminal residue" evidence="1">
    <location>
        <position position="31"/>
    </location>
</feature>
<dbReference type="GO" id="GO:0047471">
    <property type="term" value="F:maltose alpha-D-glucosyltransferase activity"/>
    <property type="evidence" value="ECO:0007669"/>
    <property type="project" value="UniProtKB-EC"/>
</dbReference>
<evidence type="ECO:0000313" key="1">
    <source>
        <dbReference type="EMBL" id="CAA9545459.1"/>
    </source>
</evidence>
<dbReference type="EC" id="5.4.99.16" evidence="1"/>
<dbReference type="EMBL" id="CADCWL010000011">
    <property type="protein sequence ID" value="CAA9545459.1"/>
    <property type="molecule type" value="Genomic_DNA"/>
</dbReference>